<dbReference type="InterPro" id="IPR000847">
    <property type="entry name" value="LysR_HTH_N"/>
</dbReference>
<dbReference type="AlphaFoldDB" id="A0A4Y3IP39"/>
<name>A0A4Y3IP39_9VIBR</name>
<keyword evidence="4" id="KW-0804">Transcription</keyword>
<keyword evidence="3" id="KW-0238">DNA-binding</keyword>
<dbReference type="Pfam" id="PF03466">
    <property type="entry name" value="LysR_substrate"/>
    <property type="match status" value="1"/>
</dbReference>
<dbReference type="InterPro" id="IPR036388">
    <property type="entry name" value="WH-like_DNA-bd_sf"/>
</dbReference>
<dbReference type="SUPFAM" id="SSF46785">
    <property type="entry name" value="Winged helix' DNA-binding domain"/>
    <property type="match status" value="1"/>
</dbReference>
<evidence type="ECO:0000313" key="7">
    <source>
        <dbReference type="Proteomes" id="UP000318242"/>
    </source>
</evidence>
<keyword evidence="7" id="KW-1185">Reference proteome</keyword>
<dbReference type="Gene3D" id="1.10.10.10">
    <property type="entry name" value="Winged helix-like DNA-binding domain superfamily/Winged helix DNA-binding domain"/>
    <property type="match status" value="1"/>
</dbReference>
<dbReference type="Gene3D" id="3.40.190.10">
    <property type="entry name" value="Periplasmic binding protein-like II"/>
    <property type="match status" value="2"/>
</dbReference>
<feature type="domain" description="HTH lysR-type" evidence="5">
    <location>
        <begin position="1"/>
        <end position="35"/>
    </location>
</feature>
<protein>
    <submittedName>
        <fullName evidence="6">LysR family transcriptional regulator</fullName>
    </submittedName>
</protein>
<dbReference type="SUPFAM" id="SSF53850">
    <property type="entry name" value="Periplasmic binding protein-like II"/>
    <property type="match status" value="1"/>
</dbReference>
<dbReference type="GO" id="GO:0003677">
    <property type="term" value="F:DNA binding"/>
    <property type="evidence" value="ECO:0007669"/>
    <property type="project" value="UniProtKB-KW"/>
</dbReference>
<dbReference type="Proteomes" id="UP000318242">
    <property type="component" value="Unassembled WGS sequence"/>
</dbReference>
<evidence type="ECO:0000259" key="5">
    <source>
        <dbReference type="PROSITE" id="PS50931"/>
    </source>
</evidence>
<evidence type="ECO:0000256" key="2">
    <source>
        <dbReference type="ARBA" id="ARBA00023015"/>
    </source>
</evidence>
<dbReference type="PANTHER" id="PTHR30118:SF14">
    <property type="entry name" value="LYSR FAMILY TRANSCRIPTIONAL REGULATOR"/>
    <property type="match status" value="1"/>
</dbReference>
<dbReference type="EMBL" id="BJLH01000010">
    <property type="protein sequence ID" value="GEA61136.1"/>
    <property type="molecule type" value="Genomic_DNA"/>
</dbReference>
<dbReference type="GO" id="GO:0003700">
    <property type="term" value="F:DNA-binding transcription factor activity"/>
    <property type="evidence" value="ECO:0007669"/>
    <property type="project" value="InterPro"/>
</dbReference>
<reference evidence="6 7" key="1">
    <citation type="submission" date="2019-06" db="EMBL/GenBank/DDBJ databases">
        <title>Whole genome shotgun sequence of Vibrio comitans NBRC 102076.</title>
        <authorList>
            <person name="Hosoyama A."/>
            <person name="Uohara A."/>
            <person name="Ohji S."/>
            <person name="Ichikawa N."/>
        </authorList>
    </citation>
    <scope>NUCLEOTIDE SEQUENCE [LARGE SCALE GENOMIC DNA]</scope>
    <source>
        <strain evidence="6 7">NBRC 102076</strain>
    </source>
</reference>
<dbReference type="PANTHER" id="PTHR30118">
    <property type="entry name" value="HTH-TYPE TRANSCRIPTIONAL REGULATOR LEUO-RELATED"/>
    <property type="match status" value="1"/>
</dbReference>
<comment type="similarity">
    <text evidence="1">Belongs to the LysR transcriptional regulatory family.</text>
</comment>
<evidence type="ECO:0000313" key="6">
    <source>
        <dbReference type="EMBL" id="GEA61136.1"/>
    </source>
</evidence>
<keyword evidence="2" id="KW-0805">Transcription regulation</keyword>
<dbReference type="PROSITE" id="PS50931">
    <property type="entry name" value="HTH_LYSR"/>
    <property type="match status" value="1"/>
</dbReference>
<organism evidence="6 7">
    <name type="scientific">Vibrio comitans NBRC 102076</name>
    <dbReference type="NCBI Taxonomy" id="1219078"/>
    <lineage>
        <taxon>Bacteria</taxon>
        <taxon>Pseudomonadati</taxon>
        <taxon>Pseudomonadota</taxon>
        <taxon>Gammaproteobacteria</taxon>
        <taxon>Vibrionales</taxon>
        <taxon>Vibrionaceae</taxon>
        <taxon>Vibrio</taxon>
    </lineage>
</organism>
<evidence type="ECO:0000256" key="4">
    <source>
        <dbReference type="ARBA" id="ARBA00023163"/>
    </source>
</evidence>
<dbReference type="InterPro" id="IPR036390">
    <property type="entry name" value="WH_DNA-bd_sf"/>
</dbReference>
<dbReference type="InterPro" id="IPR005119">
    <property type="entry name" value="LysR_subst-bd"/>
</dbReference>
<gene>
    <name evidence="6" type="ORF">VCO01S_23290</name>
</gene>
<evidence type="ECO:0000256" key="3">
    <source>
        <dbReference type="ARBA" id="ARBA00023125"/>
    </source>
</evidence>
<dbReference type="InterPro" id="IPR050389">
    <property type="entry name" value="LysR-type_TF"/>
</dbReference>
<evidence type="ECO:0000256" key="1">
    <source>
        <dbReference type="ARBA" id="ARBA00009437"/>
    </source>
</evidence>
<comment type="caution">
    <text evidence="6">The sequence shown here is derived from an EMBL/GenBank/DDBJ whole genome shotgun (WGS) entry which is preliminary data.</text>
</comment>
<accession>A0A4Y3IP39</accession>
<proteinExistence type="inferred from homology"/>
<sequence length="287" mass="32181">MLGISQSAISQTLSKLRDYTQDKLFYVVGTELQTTPRADIIGQDLNNQIQQLDAKITQHLFCQPETYSGELTIAVSSIFLEAIASELTRIASEKAFPNAKINIVNWGEDTATALVNGTVHMGINFFPIELPKTIRAVRLTSTAPVVIAQKDHPWLQTDLSASEFIQYPTAGILMPGLSDFNAVLERNNLEWFKFKYRSESMSVLASLTQSSQLLAVTEGLSASMCNDNFACVQPSWLEELTKESFNHAIYYLDKNHSNPLYKYATNFIHNLLMNRMDSLKNRMITGV</sequence>